<keyword evidence="2" id="KW-0067">ATP-binding</keyword>
<keyword evidence="6" id="KW-1185">Reference proteome</keyword>
<protein>
    <submittedName>
        <fullName evidence="5">Max-2 protein</fullName>
    </submittedName>
</protein>
<dbReference type="OrthoDB" id="248923at2759"/>
<dbReference type="Pfam" id="PF00069">
    <property type="entry name" value="Pkinase"/>
    <property type="match status" value="1"/>
</dbReference>
<evidence type="ECO:0000259" key="4">
    <source>
        <dbReference type="PROSITE" id="PS50011"/>
    </source>
</evidence>
<dbReference type="GO" id="GO:0004674">
    <property type="term" value="F:protein serine/threonine kinase activity"/>
    <property type="evidence" value="ECO:0007669"/>
    <property type="project" value="TreeGrafter"/>
</dbReference>
<dbReference type="CDD" id="cd00180">
    <property type="entry name" value="PKc"/>
    <property type="match status" value="1"/>
</dbReference>
<dbReference type="Proteomes" id="UP000649617">
    <property type="component" value="Unassembled WGS sequence"/>
</dbReference>
<sequence>MARAPELEARSQPLSKSELLAACRGFQTGRRLQNRGYVQGRHLSCGATGEVFLGRVATSCSEPGIAPPDCPQVALKHMRAINAGIQRQIQQEISMVFHCRAKYAEEVGDPVSPGHPYLVAYLDWFAGPTGMDREVYLVMELCSFSLADMIFAAGRKTGPVAKVQLDSGRFRFPELEVLRNLLSALGFLHRHGIAHRDVKSENILWAQGPGLNSCYKLADFGTAVLLEEAARRRDETGTLWCAWGWAVAALSKPFNSKDYASRPRMFVHLSDVASLHGSDHLPEENALSPQHPANFILTDPDELLAYRNSQEALAPNSFWPFILGASAGGTPTASPSRGCKAIPSLPTHKSSRDVMRSNSTARPQRKEKRSVTLPPLSSCHREACQADECSSVDALHERRLAFLKKRCSFRWIYTEELKSLIFEDLLCEDAEHRSTAAALEESAALTSLADKAAAQVLPEIPPEAQSPEELLRCVCAENMLRALAASRKGQAAPEYAQPLEQAQPPTS</sequence>
<feature type="domain" description="Protein kinase" evidence="4">
    <location>
        <begin position="37"/>
        <end position="445"/>
    </location>
</feature>
<accession>A0A812T142</accession>
<proteinExistence type="predicted"/>
<gene>
    <name evidence="5" type="primary">max-2</name>
    <name evidence="5" type="ORF">SPIL2461_LOCUS13059</name>
</gene>
<evidence type="ECO:0000313" key="5">
    <source>
        <dbReference type="EMBL" id="CAE7504134.1"/>
    </source>
</evidence>
<dbReference type="GO" id="GO:0005524">
    <property type="term" value="F:ATP binding"/>
    <property type="evidence" value="ECO:0007669"/>
    <property type="project" value="UniProtKB-KW"/>
</dbReference>
<evidence type="ECO:0000256" key="1">
    <source>
        <dbReference type="ARBA" id="ARBA00022741"/>
    </source>
</evidence>
<dbReference type="SMART" id="SM00220">
    <property type="entry name" value="S_TKc"/>
    <property type="match status" value="1"/>
</dbReference>
<evidence type="ECO:0000313" key="6">
    <source>
        <dbReference type="Proteomes" id="UP000649617"/>
    </source>
</evidence>
<comment type="caution">
    <text evidence="5">The sequence shown here is derived from an EMBL/GenBank/DDBJ whole genome shotgun (WGS) entry which is preliminary data.</text>
</comment>
<reference evidence="5" key="1">
    <citation type="submission" date="2021-02" db="EMBL/GenBank/DDBJ databases">
        <authorList>
            <person name="Dougan E. K."/>
            <person name="Rhodes N."/>
            <person name="Thang M."/>
            <person name="Chan C."/>
        </authorList>
    </citation>
    <scope>NUCLEOTIDE SEQUENCE</scope>
</reference>
<feature type="region of interest" description="Disordered" evidence="3">
    <location>
        <begin position="330"/>
        <end position="373"/>
    </location>
</feature>
<dbReference type="Gene3D" id="1.10.510.10">
    <property type="entry name" value="Transferase(Phosphotransferase) domain 1"/>
    <property type="match status" value="1"/>
</dbReference>
<evidence type="ECO:0000256" key="3">
    <source>
        <dbReference type="SAM" id="MobiDB-lite"/>
    </source>
</evidence>
<evidence type="ECO:0000256" key="2">
    <source>
        <dbReference type="ARBA" id="ARBA00022840"/>
    </source>
</evidence>
<organism evidence="5 6">
    <name type="scientific">Symbiodinium pilosum</name>
    <name type="common">Dinoflagellate</name>
    <dbReference type="NCBI Taxonomy" id="2952"/>
    <lineage>
        <taxon>Eukaryota</taxon>
        <taxon>Sar</taxon>
        <taxon>Alveolata</taxon>
        <taxon>Dinophyceae</taxon>
        <taxon>Suessiales</taxon>
        <taxon>Symbiodiniaceae</taxon>
        <taxon>Symbiodinium</taxon>
    </lineage>
</organism>
<dbReference type="InterPro" id="IPR050629">
    <property type="entry name" value="STE20/SPS1-PAK"/>
</dbReference>
<dbReference type="PANTHER" id="PTHR48012">
    <property type="entry name" value="STERILE20-LIKE KINASE, ISOFORM B-RELATED"/>
    <property type="match status" value="1"/>
</dbReference>
<dbReference type="EMBL" id="CAJNIZ010027958">
    <property type="protein sequence ID" value="CAE7504134.1"/>
    <property type="molecule type" value="Genomic_DNA"/>
</dbReference>
<dbReference type="AlphaFoldDB" id="A0A812T142"/>
<keyword evidence="1" id="KW-0547">Nucleotide-binding</keyword>
<dbReference type="SUPFAM" id="SSF56112">
    <property type="entry name" value="Protein kinase-like (PK-like)"/>
    <property type="match status" value="1"/>
</dbReference>
<dbReference type="PROSITE" id="PS50011">
    <property type="entry name" value="PROTEIN_KINASE_DOM"/>
    <property type="match status" value="1"/>
</dbReference>
<dbReference type="GO" id="GO:0005737">
    <property type="term" value="C:cytoplasm"/>
    <property type="evidence" value="ECO:0007669"/>
    <property type="project" value="TreeGrafter"/>
</dbReference>
<name>A0A812T142_SYMPI</name>
<dbReference type="InterPro" id="IPR011009">
    <property type="entry name" value="Kinase-like_dom_sf"/>
</dbReference>
<dbReference type="InterPro" id="IPR000719">
    <property type="entry name" value="Prot_kinase_dom"/>
</dbReference>